<evidence type="ECO:0000313" key="1">
    <source>
        <dbReference type="EMBL" id="CAI0649392.1"/>
    </source>
</evidence>
<keyword evidence="2" id="KW-1185">Reference proteome</keyword>
<gene>
    <name evidence="1" type="ORF">CGXH109_LOCUS85305</name>
</gene>
<organism evidence="1 2">
    <name type="scientific">Colletotrichum noveboracense</name>
    <dbReference type="NCBI Taxonomy" id="2664923"/>
    <lineage>
        <taxon>Eukaryota</taxon>
        <taxon>Fungi</taxon>
        <taxon>Dikarya</taxon>
        <taxon>Ascomycota</taxon>
        <taxon>Pezizomycotina</taxon>
        <taxon>Sordariomycetes</taxon>
        <taxon>Hypocreomycetidae</taxon>
        <taxon>Glomerellales</taxon>
        <taxon>Glomerellaceae</taxon>
        <taxon>Colletotrichum</taxon>
        <taxon>Colletotrichum gloeosporioides species complex</taxon>
    </lineage>
</organism>
<dbReference type="Proteomes" id="UP001152533">
    <property type="component" value="Unassembled WGS sequence"/>
</dbReference>
<dbReference type="AlphaFoldDB" id="A0A9W4WAY4"/>
<name>A0A9W4WAY4_9PEZI</name>
<protein>
    <submittedName>
        <fullName evidence="1">Uncharacterized protein</fullName>
    </submittedName>
</protein>
<comment type="caution">
    <text evidence="1">The sequence shown here is derived from an EMBL/GenBank/DDBJ whole genome shotgun (WGS) entry which is preliminary data.</text>
</comment>
<reference evidence="1" key="1">
    <citation type="submission" date="2022-08" db="EMBL/GenBank/DDBJ databases">
        <authorList>
            <person name="Giroux E."/>
            <person name="Giroux E."/>
        </authorList>
    </citation>
    <scope>NUCLEOTIDE SEQUENCE</scope>
    <source>
        <strain evidence="1">H1091258</strain>
    </source>
</reference>
<dbReference type="EMBL" id="CAMGZC010000691">
    <property type="protein sequence ID" value="CAI0649392.1"/>
    <property type="molecule type" value="Genomic_DNA"/>
</dbReference>
<evidence type="ECO:0000313" key="2">
    <source>
        <dbReference type="Proteomes" id="UP001152533"/>
    </source>
</evidence>
<sequence>MSGVLLPDLTPHFNALTFSSVVSTKMDDKAPPTVGKGAIIMINSPKSFGGMDIEDITMKETTSDFTSRRSATTRYWKAPLKFKKKGKVADSLHISNIKIPYFKQESMEEKPIDISTLDLTRTSWQNVNSTNKTIGVLGGDVMFHPNNIRVLMDATERGIVVKREFSFFVKSSREQDMKIPLEERAP</sequence>
<accession>A0A9W4WAY4</accession>
<proteinExistence type="predicted"/>